<organism evidence="1 2">
    <name type="scientific">Diphasiastrum complanatum</name>
    <name type="common">Issler's clubmoss</name>
    <name type="synonym">Lycopodium complanatum</name>
    <dbReference type="NCBI Taxonomy" id="34168"/>
    <lineage>
        <taxon>Eukaryota</taxon>
        <taxon>Viridiplantae</taxon>
        <taxon>Streptophyta</taxon>
        <taxon>Embryophyta</taxon>
        <taxon>Tracheophyta</taxon>
        <taxon>Lycopodiopsida</taxon>
        <taxon>Lycopodiales</taxon>
        <taxon>Lycopodiaceae</taxon>
        <taxon>Lycopodioideae</taxon>
        <taxon>Diphasiastrum</taxon>
    </lineage>
</organism>
<dbReference type="Proteomes" id="UP001162992">
    <property type="component" value="Chromosome 17"/>
</dbReference>
<evidence type="ECO:0000313" key="2">
    <source>
        <dbReference type="Proteomes" id="UP001162992"/>
    </source>
</evidence>
<accession>A0ACC2B720</accession>
<comment type="caution">
    <text evidence="1">The sequence shown here is derived from an EMBL/GenBank/DDBJ whole genome shotgun (WGS) entry which is preliminary data.</text>
</comment>
<gene>
    <name evidence="1" type="ORF">O6H91_17G040600</name>
</gene>
<dbReference type="EMBL" id="CM055108">
    <property type="protein sequence ID" value="KAJ7525189.1"/>
    <property type="molecule type" value="Genomic_DNA"/>
</dbReference>
<name>A0ACC2B720_DIPCM</name>
<proteinExistence type="predicted"/>
<protein>
    <submittedName>
        <fullName evidence="1">Uncharacterized protein</fullName>
    </submittedName>
</protein>
<keyword evidence="2" id="KW-1185">Reference proteome</keyword>
<reference evidence="2" key="1">
    <citation type="journal article" date="2024" name="Proc. Natl. Acad. Sci. U.S.A.">
        <title>Extraordinary preservation of gene collinearity over three hundred million years revealed in homosporous lycophytes.</title>
        <authorList>
            <person name="Li C."/>
            <person name="Wickell D."/>
            <person name="Kuo L.Y."/>
            <person name="Chen X."/>
            <person name="Nie B."/>
            <person name="Liao X."/>
            <person name="Peng D."/>
            <person name="Ji J."/>
            <person name="Jenkins J."/>
            <person name="Williams M."/>
            <person name="Shu S."/>
            <person name="Plott C."/>
            <person name="Barry K."/>
            <person name="Rajasekar S."/>
            <person name="Grimwood J."/>
            <person name="Han X."/>
            <person name="Sun S."/>
            <person name="Hou Z."/>
            <person name="He W."/>
            <person name="Dai G."/>
            <person name="Sun C."/>
            <person name="Schmutz J."/>
            <person name="Leebens-Mack J.H."/>
            <person name="Li F.W."/>
            <person name="Wang L."/>
        </authorList>
    </citation>
    <scope>NUCLEOTIDE SEQUENCE [LARGE SCALE GENOMIC DNA]</scope>
    <source>
        <strain evidence="2">cv. PW_Plant_1</strain>
    </source>
</reference>
<evidence type="ECO:0000313" key="1">
    <source>
        <dbReference type="EMBL" id="KAJ7525189.1"/>
    </source>
</evidence>
<sequence>MAIASSSSIFCHSRQSSHSPSSSSFAQLLRQQQELGTARKSLSNDQFLINRCAYPQTLSAPRTILLSNAANPVGLVAKVAASCIQSSALHNGIALQSRLPMAAAPCSHTLTLKTVVGKKRNVRVQASKESVEVDERIIAALGYLLPFLDGVQYGRFLFMQFPATQALLQPFLPLLGFYKTYPFASVVAFFTLYLVVVRNPNFSRYVRFNTMQAVVLDVLLIIPSLIEHTIPADGGIGYDVLVSFYNTVFLYLVACFVFGFSSCLLGKTPRLPLVADAADAQVF</sequence>